<proteinExistence type="predicted"/>
<organism evidence="9 10">
    <name type="scientific">Popillia japonica</name>
    <name type="common">Japanese beetle</name>
    <dbReference type="NCBI Taxonomy" id="7064"/>
    <lineage>
        <taxon>Eukaryota</taxon>
        <taxon>Metazoa</taxon>
        <taxon>Ecdysozoa</taxon>
        <taxon>Arthropoda</taxon>
        <taxon>Hexapoda</taxon>
        <taxon>Insecta</taxon>
        <taxon>Pterygota</taxon>
        <taxon>Neoptera</taxon>
        <taxon>Endopterygota</taxon>
        <taxon>Coleoptera</taxon>
        <taxon>Polyphaga</taxon>
        <taxon>Scarabaeiformia</taxon>
        <taxon>Scarabaeidae</taxon>
        <taxon>Rutelinae</taxon>
        <taxon>Popillia</taxon>
    </lineage>
</organism>
<keyword evidence="3 7" id="KW-1133">Transmembrane helix</keyword>
<comment type="subcellular location">
    <subcellularLocation>
        <location evidence="1">Membrane</location>
        <topology evidence="1">Single-pass membrane protein</topology>
    </subcellularLocation>
</comment>
<evidence type="ECO:0000256" key="2">
    <source>
        <dbReference type="ARBA" id="ARBA00022692"/>
    </source>
</evidence>
<evidence type="ECO:0000256" key="5">
    <source>
        <dbReference type="SAM" id="Coils"/>
    </source>
</evidence>
<feature type="compositionally biased region" description="Basic residues" evidence="6">
    <location>
        <begin position="569"/>
        <end position="580"/>
    </location>
</feature>
<reference evidence="9 10" key="1">
    <citation type="journal article" date="2024" name="BMC Genomics">
        <title>De novo assembly and annotation of Popillia japonica's genome with initial clues to its potential as an invasive pest.</title>
        <authorList>
            <person name="Cucini C."/>
            <person name="Boschi S."/>
            <person name="Funari R."/>
            <person name="Cardaioli E."/>
            <person name="Iannotti N."/>
            <person name="Marturano G."/>
            <person name="Paoli F."/>
            <person name="Bruttini M."/>
            <person name="Carapelli A."/>
            <person name="Frati F."/>
            <person name="Nardi F."/>
        </authorList>
    </citation>
    <scope>NUCLEOTIDE SEQUENCE [LARGE SCALE GENOMIC DNA]</scope>
    <source>
        <strain evidence="9">DMR45628</strain>
    </source>
</reference>
<dbReference type="GO" id="GO:0032934">
    <property type="term" value="F:sterol binding"/>
    <property type="evidence" value="ECO:0007669"/>
    <property type="project" value="TreeGrafter"/>
</dbReference>
<dbReference type="GO" id="GO:0140268">
    <property type="term" value="C:endoplasmic reticulum-plasma membrane contact site"/>
    <property type="evidence" value="ECO:0007669"/>
    <property type="project" value="TreeGrafter"/>
</dbReference>
<evidence type="ECO:0000259" key="8">
    <source>
        <dbReference type="PROSITE" id="PS51778"/>
    </source>
</evidence>
<dbReference type="EMBL" id="JASPKY010000276">
    <property type="protein sequence ID" value="KAK9711678.1"/>
    <property type="molecule type" value="Genomic_DNA"/>
</dbReference>
<dbReference type="GO" id="GO:0120015">
    <property type="term" value="F:sterol transfer activity"/>
    <property type="evidence" value="ECO:0007669"/>
    <property type="project" value="TreeGrafter"/>
</dbReference>
<feature type="domain" description="VASt" evidence="8">
    <location>
        <begin position="393"/>
        <end position="565"/>
    </location>
</feature>
<dbReference type="InterPro" id="IPR011993">
    <property type="entry name" value="PH-like_dom_sf"/>
</dbReference>
<dbReference type="FunFam" id="2.30.29.30:FF:000008">
    <property type="entry name" value="GRAM domain containing 1B"/>
    <property type="match status" value="1"/>
</dbReference>
<name>A0AAW1K1E8_POPJA</name>
<dbReference type="GO" id="GO:0005886">
    <property type="term" value="C:plasma membrane"/>
    <property type="evidence" value="ECO:0007669"/>
    <property type="project" value="TreeGrafter"/>
</dbReference>
<feature type="compositionally biased region" description="Low complexity" evidence="6">
    <location>
        <begin position="75"/>
        <end position="85"/>
    </location>
</feature>
<dbReference type="InterPro" id="IPR051482">
    <property type="entry name" value="Cholesterol_transport"/>
</dbReference>
<keyword evidence="2 7" id="KW-0812">Transmembrane</keyword>
<feature type="compositionally biased region" description="Basic and acidic residues" evidence="6">
    <location>
        <begin position="303"/>
        <end position="313"/>
    </location>
</feature>
<protein>
    <submittedName>
        <fullName evidence="9">GRAM domain-containing protein 1B-like</fullName>
    </submittedName>
</protein>
<evidence type="ECO:0000313" key="9">
    <source>
        <dbReference type="EMBL" id="KAK9711678.1"/>
    </source>
</evidence>
<sequence>MTLNTQASDRHSSSTSDTKSVSPNTSPRGSPRPSPRPSTKREHNKGDCHLNTSKETVYAPVKFDTSPLTISSELSTSLRSTSSELNVPLPEYNRTESSGSSKEKKESTRTKKKSAWYNVLYPTYKSRSEDYKKIFKDVPDDERLVVDYSCALQKEILVHGRLYVSQNYFCFYANIFGWGTNVSIKWKDVTAITKEKTALIIPNAILILVKNEKYFFTSFVARDKTYLMLFRFWQNSLLNKPMSTQEIWHWVHQCYGDELGLTSDDEDYIAPGGAEEEKLSGRLSIDSFPEECASNTDMIEVPVDERPEVETKEFSNTQDEENSPITNNISAMPPTDLSDSSESDPEKIRRNSVPLNRRRSSDTDPPTFKSLDTHPSQSSSDEKLYPICTALHEGKQLINEVYPLHVDQLFTLLFTSSKFFLDFHASRKTSDLTQTSWTHNQATNNKTRTINLTIPLNQAIGPKSAQVTETQVMLPCSKPGYLYAIDVEIINGGIPYADSFYCFVHYCLHKISDTQTSMAVYAQIKYKKSVWGLVKGMIEKNSWQGLEDFFSALAKALHIEAEEAASTTTKRKSRRRRRPSIPRGSLEEIRPMRGSITKVKTISTGASRTDFPIIIVFVVLIVLVILNVMLYYKLWSLEGASPYTLIDLHVLKDPPKTHEEWVKLLQQQETLHTVEMQKWQRILKTAIQLLRETEESLSQLQRSIHPTYTNKIMSIIQNHQDSSSRGSEEL</sequence>
<dbReference type="AlphaFoldDB" id="A0AAW1K1E8"/>
<keyword evidence="4 7" id="KW-0472">Membrane</keyword>
<feature type="region of interest" description="Disordered" evidence="6">
    <location>
        <begin position="294"/>
        <end position="381"/>
    </location>
</feature>
<gene>
    <name evidence="9" type="ORF">QE152_g25346</name>
</gene>
<evidence type="ECO:0000256" key="4">
    <source>
        <dbReference type="ARBA" id="ARBA00023136"/>
    </source>
</evidence>
<evidence type="ECO:0000256" key="3">
    <source>
        <dbReference type="ARBA" id="ARBA00022989"/>
    </source>
</evidence>
<feature type="transmembrane region" description="Helical" evidence="7">
    <location>
        <begin position="611"/>
        <end position="632"/>
    </location>
</feature>
<dbReference type="GO" id="GO:0032366">
    <property type="term" value="P:intracellular sterol transport"/>
    <property type="evidence" value="ECO:0007669"/>
    <property type="project" value="TreeGrafter"/>
</dbReference>
<feature type="coiled-coil region" evidence="5">
    <location>
        <begin position="676"/>
        <end position="703"/>
    </location>
</feature>
<dbReference type="PANTHER" id="PTHR23319">
    <property type="entry name" value="GRAM DOMAIN CONTAINING 1B, ISOFORM E"/>
    <property type="match status" value="1"/>
</dbReference>
<keyword evidence="10" id="KW-1185">Reference proteome</keyword>
<comment type="caution">
    <text evidence="9">The sequence shown here is derived from an EMBL/GenBank/DDBJ whole genome shotgun (WGS) entry which is preliminary data.</text>
</comment>
<feature type="region of interest" description="Disordered" evidence="6">
    <location>
        <begin position="1"/>
        <end position="56"/>
    </location>
</feature>
<dbReference type="PROSITE" id="PS51778">
    <property type="entry name" value="VAST"/>
    <property type="match status" value="1"/>
</dbReference>
<dbReference type="Gene3D" id="2.30.29.30">
    <property type="entry name" value="Pleckstrin-homology domain (PH domain)/Phosphotyrosine-binding domain (PTB)"/>
    <property type="match status" value="1"/>
</dbReference>
<keyword evidence="5" id="KW-0175">Coiled coil</keyword>
<dbReference type="InterPro" id="IPR031968">
    <property type="entry name" value="VASt"/>
</dbReference>
<dbReference type="SMART" id="SM00568">
    <property type="entry name" value="GRAM"/>
    <property type="match status" value="1"/>
</dbReference>
<dbReference type="Pfam" id="PF02893">
    <property type="entry name" value="GRAM"/>
    <property type="match status" value="1"/>
</dbReference>
<dbReference type="PANTHER" id="PTHR23319:SF4">
    <property type="entry name" value="GRAM DOMAIN CONTAINING 1B, ISOFORM E"/>
    <property type="match status" value="1"/>
</dbReference>
<evidence type="ECO:0000256" key="1">
    <source>
        <dbReference type="ARBA" id="ARBA00004167"/>
    </source>
</evidence>
<evidence type="ECO:0000313" key="10">
    <source>
        <dbReference type="Proteomes" id="UP001458880"/>
    </source>
</evidence>
<evidence type="ECO:0000256" key="7">
    <source>
        <dbReference type="SAM" id="Phobius"/>
    </source>
</evidence>
<feature type="region of interest" description="Disordered" evidence="6">
    <location>
        <begin position="75"/>
        <end position="108"/>
    </location>
</feature>
<dbReference type="InterPro" id="IPR004182">
    <property type="entry name" value="GRAM"/>
</dbReference>
<accession>A0AAW1K1E8</accession>
<dbReference type="GO" id="GO:0005789">
    <property type="term" value="C:endoplasmic reticulum membrane"/>
    <property type="evidence" value="ECO:0007669"/>
    <property type="project" value="UniProtKB-ARBA"/>
</dbReference>
<evidence type="ECO:0000256" key="6">
    <source>
        <dbReference type="SAM" id="MobiDB-lite"/>
    </source>
</evidence>
<dbReference type="Proteomes" id="UP001458880">
    <property type="component" value="Unassembled WGS sequence"/>
</dbReference>
<feature type="compositionally biased region" description="Basic and acidic residues" evidence="6">
    <location>
        <begin position="39"/>
        <end position="48"/>
    </location>
</feature>
<feature type="compositionally biased region" description="Low complexity" evidence="6">
    <location>
        <begin position="13"/>
        <end position="29"/>
    </location>
</feature>
<dbReference type="Pfam" id="PF16016">
    <property type="entry name" value="VASt"/>
    <property type="match status" value="1"/>
</dbReference>
<feature type="region of interest" description="Disordered" evidence="6">
    <location>
        <begin position="564"/>
        <end position="584"/>
    </location>
</feature>
<dbReference type="CDD" id="cd13220">
    <property type="entry name" value="PH-GRAM_GRAMDC"/>
    <property type="match status" value="1"/>
</dbReference>